<dbReference type="EC" id="4.2.1.77" evidence="3"/>
<feature type="region of interest" description="Disordered" evidence="4">
    <location>
        <begin position="16"/>
        <end position="35"/>
    </location>
</feature>
<dbReference type="EMBL" id="BCWF01000018">
    <property type="protein sequence ID" value="GAT25006.1"/>
    <property type="molecule type" value="Genomic_DNA"/>
</dbReference>
<dbReference type="SUPFAM" id="SSF54506">
    <property type="entry name" value="Diaminopimelate epimerase-like"/>
    <property type="match status" value="1"/>
</dbReference>
<evidence type="ECO:0000313" key="6">
    <source>
        <dbReference type="Proteomes" id="UP000075230"/>
    </source>
</evidence>
<dbReference type="PANTHER" id="PTHR33442:SF1">
    <property type="entry name" value="TRANS-3-HYDROXY-L-PROLINE DEHYDRATASE"/>
    <property type="match status" value="1"/>
</dbReference>
<dbReference type="Proteomes" id="UP000075230">
    <property type="component" value="Unassembled WGS sequence"/>
</dbReference>
<evidence type="ECO:0000256" key="3">
    <source>
        <dbReference type="ARBA" id="ARBA00013105"/>
    </source>
</evidence>
<dbReference type="FunFam" id="3.10.310.10:FF:000003">
    <property type="entry name" value="Proline racemase"/>
    <property type="match status" value="1"/>
</dbReference>
<dbReference type="Gene3D" id="3.10.310.10">
    <property type="entry name" value="Diaminopimelate Epimerase, Chain A, domain 1"/>
    <property type="match status" value="2"/>
</dbReference>
<dbReference type="AlphaFoldDB" id="A0A146FGK3"/>
<evidence type="ECO:0000256" key="4">
    <source>
        <dbReference type="SAM" id="MobiDB-lite"/>
    </source>
</evidence>
<dbReference type="PANTHER" id="PTHR33442">
    <property type="entry name" value="TRANS-3-HYDROXY-L-PROLINE DEHYDRATASE"/>
    <property type="match status" value="1"/>
</dbReference>
<reference evidence="6" key="2">
    <citation type="submission" date="2016-02" db="EMBL/GenBank/DDBJ databases">
        <title>Genome sequencing of Aspergillus luchuensis NBRC 4314.</title>
        <authorList>
            <person name="Yamada O."/>
        </authorList>
    </citation>
    <scope>NUCLEOTIDE SEQUENCE [LARGE SCALE GENOMIC DNA]</scope>
    <source>
        <strain evidence="6">RIB 2604</strain>
    </source>
</reference>
<dbReference type="InterPro" id="IPR008794">
    <property type="entry name" value="Pro_racemase_fam"/>
</dbReference>
<dbReference type="VEuPathDB" id="FungiDB:ASPFODRAFT_65817"/>
<comment type="catalytic activity">
    <reaction evidence="1">
        <text>trans-3-hydroxy-L-proline = 1-pyrroline-2-carboxylate + H2O</text>
        <dbReference type="Rhea" id="RHEA:10320"/>
        <dbReference type="ChEBI" id="CHEBI:15377"/>
        <dbReference type="ChEBI" id="CHEBI:39785"/>
        <dbReference type="ChEBI" id="CHEBI:57938"/>
        <dbReference type="EC" id="4.2.1.77"/>
    </reaction>
</comment>
<dbReference type="GO" id="GO:0050346">
    <property type="term" value="F:trans-L-3-hydroxyproline dehydratase activity"/>
    <property type="evidence" value="ECO:0007669"/>
    <property type="project" value="UniProtKB-EC"/>
</dbReference>
<name>A0A146FGK3_ASPKA</name>
<gene>
    <name evidence="5" type="ORF">RIB2604_01808420</name>
</gene>
<protein>
    <recommendedName>
        <fullName evidence="3">trans-L-3-hydroxyproline dehydratase</fullName>
        <ecNumber evidence="3">4.2.1.77</ecNumber>
    </recommendedName>
</protein>
<sequence length="468" mass="51044">MHKACFVPAKPDNRLSGACEPGRIPTPRQSRDASRSQSLLIAHVSLQLQWSYSSQVGLTLHSGTPTMDLARTLESAPSGEVIKCIDMHTTGEPTRIVYAGFPPLSGTLLSQRDQARDQYDHLRQRIMLEPRGHYDMYGAILRPTTELVESGEAHIGVLFTHNGGFSTMCGHATIALGRFLVDTHDVAVFPKRNELVVDAASQTVVVNLHAPCGLVRITVPIKDTADGIKSDPSRAVSFLSTPGYAAATNLNICIPPEIRWTELEGRESITLDISYGGAFYALIEMHELGYASTGLRKVDLDSLSQVMKRLKAYLETHPDILAACQHPEDKRLSYLYSIMLVDTNVGHRPHIVAGAETGLCFFAENQIDRSPTGSCVTARMALAHAKGERSVGQRWAYNSIVSNRFQTGAFEAEIVQTGLRVEGGNAPAKDAVVVRVEGRAYYTGTSNFMVEEGDITSHSGFVMSDMAV</sequence>
<reference evidence="5 6" key="1">
    <citation type="journal article" date="2016" name="DNA Res.">
        <title>Genome sequence of Aspergillus luchuensis NBRC 4314.</title>
        <authorList>
            <person name="Yamada O."/>
            <person name="Machida M."/>
            <person name="Hosoyama A."/>
            <person name="Goto M."/>
            <person name="Takahashi T."/>
            <person name="Futagami T."/>
            <person name="Yamagata Y."/>
            <person name="Takeuchi M."/>
            <person name="Kobayashi T."/>
            <person name="Koike H."/>
            <person name="Abe K."/>
            <person name="Asai K."/>
            <person name="Arita M."/>
            <person name="Fujita N."/>
            <person name="Fukuda K."/>
            <person name="Higa K."/>
            <person name="Horikawa H."/>
            <person name="Ishikawa T."/>
            <person name="Jinno K."/>
            <person name="Kato Y."/>
            <person name="Kirimura K."/>
            <person name="Mizutani O."/>
            <person name="Nakasone K."/>
            <person name="Sano M."/>
            <person name="Shiraishi Y."/>
            <person name="Tsukahara M."/>
            <person name="Gomi K."/>
        </authorList>
    </citation>
    <scope>NUCLEOTIDE SEQUENCE [LARGE SCALE GENOMIC DNA]</scope>
    <source>
        <strain evidence="5 6">RIB 2604</strain>
    </source>
</reference>
<dbReference type="Pfam" id="PF05544">
    <property type="entry name" value="Pro_racemase"/>
    <property type="match status" value="1"/>
</dbReference>
<comment type="caution">
    <text evidence="5">The sequence shown here is derived from an EMBL/GenBank/DDBJ whole genome shotgun (WGS) entry which is preliminary data.</text>
</comment>
<dbReference type="SFLD" id="SFLDS00028">
    <property type="entry name" value="Proline_Racemase"/>
    <property type="match status" value="1"/>
</dbReference>
<evidence type="ECO:0000256" key="1">
    <source>
        <dbReference type="ARBA" id="ARBA00001148"/>
    </source>
</evidence>
<proteinExistence type="inferred from homology"/>
<evidence type="ECO:0000256" key="2">
    <source>
        <dbReference type="ARBA" id="ARBA00007529"/>
    </source>
</evidence>
<evidence type="ECO:0000313" key="5">
    <source>
        <dbReference type="EMBL" id="GAT25006.1"/>
    </source>
</evidence>
<comment type="similarity">
    <text evidence="2">Belongs to the proline racemase family.</text>
</comment>
<organism evidence="5 6">
    <name type="scientific">Aspergillus kawachii</name>
    <name type="common">White koji mold</name>
    <name type="synonym">Aspergillus awamori var. kawachi</name>
    <dbReference type="NCBI Taxonomy" id="1069201"/>
    <lineage>
        <taxon>Eukaryota</taxon>
        <taxon>Fungi</taxon>
        <taxon>Dikarya</taxon>
        <taxon>Ascomycota</taxon>
        <taxon>Pezizomycotina</taxon>
        <taxon>Eurotiomycetes</taxon>
        <taxon>Eurotiomycetidae</taxon>
        <taxon>Eurotiales</taxon>
        <taxon>Aspergillaceae</taxon>
        <taxon>Aspergillus</taxon>
        <taxon>Aspergillus subgen. Circumdati</taxon>
    </lineage>
</organism>
<accession>A0A146FGK3</accession>